<name>A0A845L8D1_9FIRM</name>
<dbReference type="InterPro" id="IPR036291">
    <property type="entry name" value="NAD(P)-bd_dom_sf"/>
</dbReference>
<gene>
    <name evidence="2" type="ORF">GTO91_16380</name>
</gene>
<keyword evidence="3" id="KW-1185">Reference proteome</keyword>
<protein>
    <submittedName>
        <fullName evidence="2">Shikimate dehydrogenase</fullName>
    </submittedName>
</protein>
<dbReference type="InterPro" id="IPR006151">
    <property type="entry name" value="Shikm_DH/Glu-tRNA_Rdtase"/>
</dbReference>
<evidence type="ECO:0000313" key="2">
    <source>
        <dbReference type="EMBL" id="MZP31285.1"/>
    </source>
</evidence>
<dbReference type="Pfam" id="PF01488">
    <property type="entry name" value="Shikimate_DH"/>
    <property type="match status" value="1"/>
</dbReference>
<sequence>MKRFAFIIHPLTVADIARKFPWIRWLPESLVEGVFRWAPPVRTARFEGIRSGYGQVDGLFIACPLTTRQMLSLPEETVLAKVEKACRKAVDLGAQIIGLGAYTSIIGDAGLTLARRLPVPVTTGNSYTVATALEATRIAAERLGHKLDRASVVVVGATGSIGAVCSRLLAREAGDLTLVARRTDRLDRLAYRILHETGLSVQVTTDMAGALRQADIVVAVSSAADAIIEPEHLKAGSLVCDVARPRDVSRRVAKERPDVLLIEGGVVKVPGDVDFGFNFGFPPGLAYACMAETMILALEGRRECFSLGRELFIDKVEEITRLARKHGFSLAGLRSFDRPLSELDVERVRKSMFRPPRTAVGSQELNVDNILQPGYNTKLKMVE</sequence>
<feature type="domain" description="Quinate/shikimate 5-dehydrogenase/glutamyl-tRNA reductase" evidence="1">
    <location>
        <begin position="140"/>
        <end position="254"/>
    </location>
</feature>
<dbReference type="Gene3D" id="3.40.50.720">
    <property type="entry name" value="NAD(P)-binding Rossmann-like Domain"/>
    <property type="match status" value="1"/>
</dbReference>
<dbReference type="RefSeq" id="WP_161259802.1">
    <property type="nucleotide sequence ID" value="NZ_WXEY01000031.1"/>
</dbReference>
<reference evidence="2 3" key="1">
    <citation type="submission" date="2020-01" db="EMBL/GenBank/DDBJ databases">
        <title>Whole-genome sequence of Heliobacterium undosum DSM 13378.</title>
        <authorList>
            <person name="Kyndt J.A."/>
            <person name="Meyer T.E."/>
        </authorList>
    </citation>
    <scope>NUCLEOTIDE SEQUENCE [LARGE SCALE GENOMIC DNA]</scope>
    <source>
        <strain evidence="2 3">DSM 13378</strain>
    </source>
</reference>
<comment type="caution">
    <text evidence="2">The sequence shown here is derived from an EMBL/GenBank/DDBJ whole genome shotgun (WGS) entry which is preliminary data.</text>
</comment>
<dbReference type="Proteomes" id="UP000463470">
    <property type="component" value="Unassembled WGS sequence"/>
</dbReference>
<evidence type="ECO:0000313" key="3">
    <source>
        <dbReference type="Proteomes" id="UP000463470"/>
    </source>
</evidence>
<dbReference type="SUPFAM" id="SSF51735">
    <property type="entry name" value="NAD(P)-binding Rossmann-fold domains"/>
    <property type="match status" value="1"/>
</dbReference>
<dbReference type="OrthoDB" id="9808814at2"/>
<accession>A0A845L8D1</accession>
<dbReference type="EMBL" id="WXEY01000031">
    <property type="protein sequence ID" value="MZP31285.1"/>
    <property type="molecule type" value="Genomic_DNA"/>
</dbReference>
<dbReference type="AlphaFoldDB" id="A0A845L8D1"/>
<evidence type="ECO:0000259" key="1">
    <source>
        <dbReference type="Pfam" id="PF01488"/>
    </source>
</evidence>
<proteinExistence type="predicted"/>
<organism evidence="2 3">
    <name type="scientific">Heliomicrobium undosum</name>
    <dbReference type="NCBI Taxonomy" id="121734"/>
    <lineage>
        <taxon>Bacteria</taxon>
        <taxon>Bacillati</taxon>
        <taxon>Bacillota</taxon>
        <taxon>Clostridia</taxon>
        <taxon>Eubacteriales</taxon>
        <taxon>Heliobacteriaceae</taxon>
        <taxon>Heliomicrobium</taxon>
    </lineage>
</organism>